<dbReference type="Proteomes" id="UP000286031">
    <property type="component" value="Unassembled WGS sequence"/>
</dbReference>
<name>A0A413ESC9_BACOV</name>
<reference evidence="2 5" key="2">
    <citation type="journal article" date="2019" name="Nat. Med.">
        <title>A library of human gut bacterial isolates paired with longitudinal multiomics data enables mechanistic microbiome research.</title>
        <authorList>
            <person name="Poyet M."/>
            <person name="Groussin M."/>
            <person name="Gibbons S.M."/>
            <person name="Avila-Pacheco J."/>
            <person name="Jiang X."/>
            <person name="Kearney S.M."/>
            <person name="Perrotta A.R."/>
            <person name="Berdy B."/>
            <person name="Zhao S."/>
            <person name="Lieberman T.D."/>
            <person name="Swanson P.K."/>
            <person name="Smith M."/>
            <person name="Roesemann S."/>
            <person name="Alexander J.E."/>
            <person name="Rich S.A."/>
            <person name="Livny J."/>
            <person name="Vlamakis H."/>
            <person name="Clish C."/>
            <person name="Bullock K."/>
            <person name="Deik A."/>
            <person name="Scott J."/>
            <person name="Pierce K.A."/>
            <person name="Xavier R.J."/>
            <person name="Alm E.J."/>
        </authorList>
    </citation>
    <scope>NUCLEOTIDE SEQUENCE [LARGE SCALE GENOMIC DNA]</scope>
    <source>
        <strain evidence="2 5">BIOML-A15</strain>
    </source>
</reference>
<dbReference type="Proteomes" id="UP000424805">
    <property type="component" value="Unassembled WGS sequence"/>
</dbReference>
<feature type="region of interest" description="Disordered" evidence="1">
    <location>
        <begin position="360"/>
        <end position="384"/>
    </location>
</feature>
<evidence type="ECO:0000313" key="3">
    <source>
        <dbReference type="EMBL" id="RGX10465.1"/>
    </source>
</evidence>
<dbReference type="AlphaFoldDB" id="A0A413ESC9"/>
<evidence type="ECO:0000313" key="2">
    <source>
        <dbReference type="EMBL" id="KAA4626702.1"/>
    </source>
</evidence>
<dbReference type="EMBL" id="QSBI01000010">
    <property type="protein sequence ID" value="RGX10465.1"/>
    <property type="molecule type" value="Genomic_DNA"/>
</dbReference>
<dbReference type="EMBL" id="VWFP01000011">
    <property type="protein sequence ID" value="KAA4626702.1"/>
    <property type="molecule type" value="Genomic_DNA"/>
</dbReference>
<gene>
    <name evidence="3" type="ORF">DWV35_10205</name>
    <name evidence="2" type="ORF">F3B90_12495</name>
</gene>
<accession>A0A413ESC9</accession>
<evidence type="ECO:0000256" key="1">
    <source>
        <dbReference type="SAM" id="MobiDB-lite"/>
    </source>
</evidence>
<evidence type="ECO:0000313" key="4">
    <source>
        <dbReference type="Proteomes" id="UP000286031"/>
    </source>
</evidence>
<proteinExistence type="predicted"/>
<dbReference type="RefSeq" id="WP_117512258.1">
    <property type="nucleotide sequence ID" value="NZ_JAQCPI010000009.1"/>
</dbReference>
<reference evidence="3 4" key="1">
    <citation type="submission" date="2018-08" db="EMBL/GenBank/DDBJ databases">
        <title>A genome reference for cultivated species of the human gut microbiota.</title>
        <authorList>
            <person name="Zou Y."/>
            <person name="Xue W."/>
            <person name="Luo G."/>
        </authorList>
    </citation>
    <scope>NUCLEOTIDE SEQUENCE [LARGE SCALE GENOMIC DNA]</scope>
    <source>
        <strain evidence="3 4">AF04-46</strain>
    </source>
</reference>
<evidence type="ECO:0000313" key="5">
    <source>
        <dbReference type="Proteomes" id="UP000424805"/>
    </source>
</evidence>
<protein>
    <submittedName>
        <fullName evidence="3">Relaxase</fullName>
    </submittedName>
</protein>
<comment type="caution">
    <text evidence="3">The sequence shown here is derived from an EMBL/GenBank/DDBJ whole genome shotgun (WGS) entry which is preliminary data.</text>
</comment>
<organism evidence="3 4">
    <name type="scientific">Bacteroides ovatus</name>
    <dbReference type="NCBI Taxonomy" id="28116"/>
    <lineage>
        <taxon>Bacteria</taxon>
        <taxon>Pseudomonadati</taxon>
        <taxon>Bacteroidota</taxon>
        <taxon>Bacteroidia</taxon>
        <taxon>Bacteroidales</taxon>
        <taxon>Bacteroidaceae</taxon>
        <taxon>Bacteroides</taxon>
    </lineage>
</organism>
<sequence>MIGKAKSISHGINDIRYITGESRNKKHPERIYHIKDNLLPCRLDAQGVWDMMKAHAPTGKNVIRIEISPAKEHTEHFTLKDWEKLWDDFVREYDSMEFRNRQGEIYSHRTNLAGSISTVWLHLESKSGIPHLHAAVCRKDNEGRTNNDHNIHLRAQYAAERVARKRGWTTAMEIRRTNADEVAGELIDILRSMPSWSWDDYVARVRAKGYTLEERRDKKDVLRGYTVGIGDVIYKASELGKGRNLMASKIEATWNRLHNQSVTELKQNGNQVKTLAATTPEAKPETICDKPVIDYFAWREGTSRYELAHDGKDYRLYIPDNVMQLFDDEFDYRETANHKELADYAVALFVGMMSVPAVPSGGGGGTSNDLPWGRKEDEDEMERARRCARAAIKKFGKKSKSSIRR</sequence>